<dbReference type="EMBL" id="MU129317">
    <property type="protein sequence ID" value="KAF9503673.1"/>
    <property type="molecule type" value="Genomic_DNA"/>
</dbReference>
<comment type="caution">
    <text evidence="1">The sequence shown here is derived from an EMBL/GenBank/DDBJ whole genome shotgun (WGS) entry which is preliminary data.</text>
</comment>
<dbReference type="Proteomes" id="UP000886523">
    <property type="component" value="Unassembled WGS sequence"/>
</dbReference>
<gene>
    <name evidence="1" type="ORF">BS47DRAFT_1356018</name>
</gene>
<sequence length="75" mass="8906">MVHVHTCYTSHADNRNQLQVHLSLDPPKSRRAHHVDLDLLRQDLIDHYPKVKAMLPLFMSEKARPRMREAKRISR</sequence>
<evidence type="ECO:0000313" key="2">
    <source>
        <dbReference type="Proteomes" id="UP000886523"/>
    </source>
</evidence>
<organism evidence="1 2">
    <name type="scientific">Hydnum rufescens UP504</name>
    <dbReference type="NCBI Taxonomy" id="1448309"/>
    <lineage>
        <taxon>Eukaryota</taxon>
        <taxon>Fungi</taxon>
        <taxon>Dikarya</taxon>
        <taxon>Basidiomycota</taxon>
        <taxon>Agaricomycotina</taxon>
        <taxon>Agaricomycetes</taxon>
        <taxon>Cantharellales</taxon>
        <taxon>Hydnaceae</taxon>
        <taxon>Hydnum</taxon>
    </lineage>
</organism>
<protein>
    <submittedName>
        <fullName evidence="1">Uncharacterized protein</fullName>
    </submittedName>
</protein>
<reference evidence="1" key="1">
    <citation type="journal article" date="2020" name="Nat. Commun.">
        <title>Large-scale genome sequencing of mycorrhizal fungi provides insights into the early evolution of symbiotic traits.</title>
        <authorList>
            <person name="Miyauchi S."/>
            <person name="Kiss E."/>
            <person name="Kuo A."/>
            <person name="Drula E."/>
            <person name="Kohler A."/>
            <person name="Sanchez-Garcia M."/>
            <person name="Morin E."/>
            <person name="Andreopoulos B."/>
            <person name="Barry K.W."/>
            <person name="Bonito G."/>
            <person name="Buee M."/>
            <person name="Carver A."/>
            <person name="Chen C."/>
            <person name="Cichocki N."/>
            <person name="Clum A."/>
            <person name="Culley D."/>
            <person name="Crous P.W."/>
            <person name="Fauchery L."/>
            <person name="Girlanda M."/>
            <person name="Hayes R.D."/>
            <person name="Keri Z."/>
            <person name="LaButti K."/>
            <person name="Lipzen A."/>
            <person name="Lombard V."/>
            <person name="Magnuson J."/>
            <person name="Maillard F."/>
            <person name="Murat C."/>
            <person name="Nolan M."/>
            <person name="Ohm R.A."/>
            <person name="Pangilinan J."/>
            <person name="Pereira M.F."/>
            <person name="Perotto S."/>
            <person name="Peter M."/>
            <person name="Pfister S."/>
            <person name="Riley R."/>
            <person name="Sitrit Y."/>
            <person name="Stielow J.B."/>
            <person name="Szollosi G."/>
            <person name="Zifcakova L."/>
            <person name="Stursova M."/>
            <person name="Spatafora J.W."/>
            <person name="Tedersoo L."/>
            <person name="Vaario L.M."/>
            <person name="Yamada A."/>
            <person name="Yan M."/>
            <person name="Wang P."/>
            <person name="Xu J."/>
            <person name="Bruns T."/>
            <person name="Baldrian P."/>
            <person name="Vilgalys R."/>
            <person name="Dunand C."/>
            <person name="Henrissat B."/>
            <person name="Grigoriev I.V."/>
            <person name="Hibbett D."/>
            <person name="Nagy L.G."/>
            <person name="Martin F.M."/>
        </authorList>
    </citation>
    <scope>NUCLEOTIDE SEQUENCE</scope>
    <source>
        <strain evidence="1">UP504</strain>
    </source>
</reference>
<proteinExistence type="predicted"/>
<evidence type="ECO:0000313" key="1">
    <source>
        <dbReference type="EMBL" id="KAF9503673.1"/>
    </source>
</evidence>
<dbReference type="AlphaFoldDB" id="A0A9P6AD28"/>
<keyword evidence="2" id="KW-1185">Reference proteome</keyword>
<name>A0A9P6AD28_9AGAM</name>
<accession>A0A9P6AD28</accession>